<sequence>KNKIKKDDNGVRFEDFSCTSTMLSSTLRGVPPKLLTLISNLYSGAVSAVRCGDTISDFFPVNTGVRQGCVLAPTLFNACMDWILGRMSVASGCGVSFGNDRFSDLDFADDAVIFAESLDVLTWALVSLGEESEPLGLRISWIKTKVQAFNDVLAAAVESVPVCGENVEVMETFTYLGSVVHVSTACGQEVNQRLGRAWGVMDSLDEGVWRSRHLCKRTKVRVFRSLVLPVLLYGCETWTTEHKVQLGVMGMSLVLQVFDLKKLH</sequence>
<dbReference type="PANTHER" id="PTHR47027:SF24">
    <property type="entry name" value="RIBONUCLEASE H"/>
    <property type="match status" value="1"/>
</dbReference>
<protein>
    <recommendedName>
        <fullName evidence="1">Reverse transcriptase domain-containing protein</fullName>
    </recommendedName>
</protein>
<reference evidence="2" key="2">
    <citation type="submission" date="2025-09" db="UniProtKB">
        <authorList>
            <consortium name="Ensembl"/>
        </authorList>
    </citation>
    <scope>IDENTIFICATION</scope>
</reference>
<proteinExistence type="predicted"/>
<evidence type="ECO:0000259" key="1">
    <source>
        <dbReference type="Pfam" id="PF00078"/>
    </source>
</evidence>
<dbReference type="PANTHER" id="PTHR47027">
    <property type="entry name" value="REVERSE TRANSCRIPTASE DOMAIN-CONTAINING PROTEIN"/>
    <property type="match status" value="1"/>
</dbReference>
<dbReference type="GeneTree" id="ENSGT01090000260328"/>
<reference evidence="2" key="1">
    <citation type="submission" date="2025-08" db="UniProtKB">
        <authorList>
            <consortium name="Ensembl"/>
        </authorList>
    </citation>
    <scope>IDENTIFICATION</scope>
</reference>
<accession>A0A8C3A210</accession>
<name>A0A8C3A210_CYCLU</name>
<dbReference type="InterPro" id="IPR000477">
    <property type="entry name" value="RT_dom"/>
</dbReference>
<keyword evidence="3" id="KW-1185">Reference proteome</keyword>
<organism evidence="2 3">
    <name type="scientific">Cyclopterus lumpus</name>
    <name type="common">Lumpsucker</name>
    <dbReference type="NCBI Taxonomy" id="8103"/>
    <lineage>
        <taxon>Eukaryota</taxon>
        <taxon>Metazoa</taxon>
        <taxon>Chordata</taxon>
        <taxon>Craniata</taxon>
        <taxon>Vertebrata</taxon>
        <taxon>Euteleostomi</taxon>
        <taxon>Actinopterygii</taxon>
        <taxon>Neopterygii</taxon>
        <taxon>Teleostei</taxon>
        <taxon>Neoteleostei</taxon>
        <taxon>Acanthomorphata</taxon>
        <taxon>Eupercaria</taxon>
        <taxon>Perciformes</taxon>
        <taxon>Cottioidei</taxon>
        <taxon>Cottales</taxon>
        <taxon>Cyclopteridae</taxon>
        <taxon>Cyclopterus</taxon>
    </lineage>
</organism>
<dbReference type="Proteomes" id="UP000694565">
    <property type="component" value="Unplaced"/>
</dbReference>
<dbReference type="Pfam" id="PF00078">
    <property type="entry name" value="RVT_1"/>
    <property type="match status" value="1"/>
</dbReference>
<dbReference type="Ensembl" id="ENSCLMT00005036500.1">
    <property type="protein sequence ID" value="ENSCLMP00005035076.1"/>
    <property type="gene ID" value="ENSCLMG00005016747.1"/>
</dbReference>
<dbReference type="AlphaFoldDB" id="A0A8C3A210"/>
<evidence type="ECO:0000313" key="2">
    <source>
        <dbReference type="Ensembl" id="ENSCLMP00005035076.1"/>
    </source>
</evidence>
<evidence type="ECO:0000313" key="3">
    <source>
        <dbReference type="Proteomes" id="UP000694565"/>
    </source>
</evidence>
<feature type="domain" description="Reverse transcriptase" evidence="1">
    <location>
        <begin position="29"/>
        <end position="178"/>
    </location>
</feature>